<dbReference type="Proteomes" id="UP000323917">
    <property type="component" value="Chromosome"/>
</dbReference>
<organism evidence="1 2">
    <name type="scientific">Bythopirellula goksoeyrii</name>
    <dbReference type="NCBI Taxonomy" id="1400387"/>
    <lineage>
        <taxon>Bacteria</taxon>
        <taxon>Pseudomonadati</taxon>
        <taxon>Planctomycetota</taxon>
        <taxon>Planctomycetia</taxon>
        <taxon>Pirellulales</taxon>
        <taxon>Lacipirellulaceae</taxon>
        <taxon>Bythopirellula</taxon>
    </lineage>
</organism>
<dbReference type="InterPro" id="IPR001387">
    <property type="entry name" value="Cro/C1-type_HTH"/>
</dbReference>
<dbReference type="EMBL" id="CP042913">
    <property type="protein sequence ID" value="QEG37137.1"/>
    <property type="molecule type" value="Genomic_DNA"/>
</dbReference>
<evidence type="ECO:0000313" key="1">
    <source>
        <dbReference type="EMBL" id="QEG37137.1"/>
    </source>
</evidence>
<dbReference type="OrthoDB" id="292488at2"/>
<name>A0A5B9QDI5_9BACT</name>
<dbReference type="RefSeq" id="WP_148075413.1">
    <property type="nucleotide sequence ID" value="NZ_CP042913.1"/>
</dbReference>
<protein>
    <submittedName>
        <fullName evidence="1">Uncharacterized protein</fullName>
    </submittedName>
</protein>
<gene>
    <name evidence="1" type="ORF">Pr1d_44770</name>
</gene>
<dbReference type="CDD" id="cd00093">
    <property type="entry name" value="HTH_XRE"/>
    <property type="match status" value="1"/>
</dbReference>
<accession>A0A5B9QDI5</accession>
<dbReference type="KEGG" id="bgok:Pr1d_44770"/>
<dbReference type="AlphaFoldDB" id="A0A5B9QDI5"/>
<reference evidence="1 2" key="1">
    <citation type="submission" date="2019-08" db="EMBL/GenBank/DDBJ databases">
        <title>Deep-cultivation of Planctomycetes and their phenomic and genomic characterization uncovers novel biology.</title>
        <authorList>
            <person name="Wiegand S."/>
            <person name="Jogler M."/>
            <person name="Boedeker C."/>
            <person name="Pinto D."/>
            <person name="Vollmers J."/>
            <person name="Rivas-Marin E."/>
            <person name="Kohn T."/>
            <person name="Peeters S.H."/>
            <person name="Heuer A."/>
            <person name="Rast P."/>
            <person name="Oberbeckmann S."/>
            <person name="Bunk B."/>
            <person name="Jeske O."/>
            <person name="Meyerdierks A."/>
            <person name="Storesund J.E."/>
            <person name="Kallscheuer N."/>
            <person name="Luecker S."/>
            <person name="Lage O.M."/>
            <person name="Pohl T."/>
            <person name="Merkel B.J."/>
            <person name="Hornburger P."/>
            <person name="Mueller R.-W."/>
            <person name="Bruemmer F."/>
            <person name="Labrenz M."/>
            <person name="Spormann A.M."/>
            <person name="Op den Camp H."/>
            <person name="Overmann J."/>
            <person name="Amann R."/>
            <person name="Jetten M.S.M."/>
            <person name="Mascher T."/>
            <person name="Medema M.H."/>
            <person name="Devos D.P."/>
            <person name="Kaster A.-K."/>
            <person name="Ovreas L."/>
            <person name="Rohde M."/>
            <person name="Galperin M.Y."/>
            <person name="Jogler C."/>
        </authorList>
    </citation>
    <scope>NUCLEOTIDE SEQUENCE [LARGE SCALE GENOMIC DNA]</scope>
    <source>
        <strain evidence="1 2">Pr1d</strain>
    </source>
</reference>
<evidence type="ECO:0000313" key="2">
    <source>
        <dbReference type="Proteomes" id="UP000323917"/>
    </source>
</evidence>
<keyword evidence="2" id="KW-1185">Reference proteome</keyword>
<proteinExistence type="predicted"/>
<sequence length="102" mass="11417">MLALEQVLEIRRLLDAGQLSQRRIALKLGVSRGVVNSIANGRRGLHGRESCVSYSRDAPEVVAHRCRGCGAMVYMPCLLCRARQYRLRREEQPLGSPKSRVA</sequence>